<comment type="caution">
    <text evidence="1">The sequence shown here is derived from an EMBL/GenBank/DDBJ whole genome shotgun (WGS) entry which is preliminary data.</text>
</comment>
<sequence length="106" mass="12423">MGKLMAMLSYPLSIFNRSNPEGEKEFYRGLVKSLKEKLEKWEEYKPIRSMIEEIFKLAKSAFSLKNLHRYTERSVKKFVCLHVLLVGIAVSLGINSKEELQRIAEW</sequence>
<dbReference type="EMBL" id="DQZR01000294">
    <property type="protein sequence ID" value="HDM36975.1"/>
    <property type="molecule type" value="Genomic_DNA"/>
</dbReference>
<proteinExistence type="predicted"/>
<reference evidence="1" key="1">
    <citation type="journal article" date="2020" name="mSystems">
        <title>Genome- and Community-Level Interaction Insights into Carbon Utilization and Element Cycling Functions of Hydrothermarchaeota in Hydrothermal Sediment.</title>
        <authorList>
            <person name="Zhou Z."/>
            <person name="Liu Y."/>
            <person name="Xu W."/>
            <person name="Pan J."/>
            <person name="Luo Z.H."/>
            <person name="Li M."/>
        </authorList>
    </citation>
    <scope>NUCLEOTIDE SEQUENCE [LARGE SCALE GENOMIC DNA]</scope>
    <source>
        <strain evidence="1">HyVt-185</strain>
    </source>
</reference>
<dbReference type="Proteomes" id="UP000885863">
    <property type="component" value="Unassembled WGS sequence"/>
</dbReference>
<protein>
    <recommendedName>
        <fullName evidence="2">Transposase</fullName>
    </recommendedName>
</protein>
<dbReference type="AlphaFoldDB" id="A0A7C0X1D4"/>
<name>A0A7C0X1D4_9EURY</name>
<evidence type="ECO:0008006" key="2">
    <source>
        <dbReference type="Google" id="ProtNLM"/>
    </source>
</evidence>
<evidence type="ECO:0000313" key="1">
    <source>
        <dbReference type="EMBL" id="HDM36975.1"/>
    </source>
</evidence>
<accession>A0A7C0X1D4</accession>
<organism evidence="1">
    <name type="scientific">Candidatus Syntropharchaeum butanivorans</name>
    <dbReference type="NCBI Taxonomy" id="1839936"/>
    <lineage>
        <taxon>Archaea</taxon>
        <taxon>Methanobacteriati</taxon>
        <taxon>Methanobacteriota</taxon>
        <taxon>Stenosarchaea group</taxon>
        <taxon>Methanomicrobia</taxon>
        <taxon>Methanosarcinales</taxon>
        <taxon>ANME-2 cluster</taxon>
        <taxon>Candidatus Syntropharchaeum</taxon>
    </lineage>
</organism>
<gene>
    <name evidence="1" type="ORF">ENG09_07035</name>
</gene>